<keyword evidence="7" id="KW-0325">Glycoprotein</keyword>
<sequence>MPPHHPLPILLLLLFISAPSPAAALNTVADCGPSLLPLSPCAPFVQGSTPAPVRKCCDSVEKLYKHNVTCLCVLLDNSGPELPLPINTTLALQLPLLCKLNISPTTCPGVLLPSPSPHTNASVAANPNSRAKGMELTEITTGNEWLSSSRLVLVLITELLVFDDLFLWGISASPMGTGSPRPRFVSFAYHNNAEVRIEAETRVLMLIMAAIFFLQ</sequence>
<accession>A0A8X8WZQ9</accession>
<gene>
    <name evidence="11" type="ORF">SASPL_136334</name>
</gene>
<name>A0A8X8WZQ9_SALSN</name>
<dbReference type="GO" id="GO:0098552">
    <property type="term" value="C:side of membrane"/>
    <property type="evidence" value="ECO:0007669"/>
    <property type="project" value="UniProtKB-KW"/>
</dbReference>
<dbReference type="OrthoDB" id="664243at2759"/>
<feature type="chain" id="PRO_5036465516" description="Bifunctional inhibitor/plant lipid transfer protein/seed storage helical domain-containing protein" evidence="9">
    <location>
        <begin position="25"/>
        <end position="215"/>
    </location>
</feature>
<evidence type="ECO:0000256" key="9">
    <source>
        <dbReference type="SAM" id="SignalP"/>
    </source>
</evidence>
<dbReference type="Gene3D" id="1.10.110.10">
    <property type="entry name" value="Plant lipid-transfer and hydrophobic proteins"/>
    <property type="match status" value="1"/>
</dbReference>
<dbReference type="InterPro" id="IPR043325">
    <property type="entry name" value="LTSS"/>
</dbReference>
<keyword evidence="3" id="KW-1003">Cell membrane</keyword>
<keyword evidence="4" id="KW-0472">Membrane</keyword>
<protein>
    <recommendedName>
        <fullName evidence="10">Bifunctional inhibitor/plant lipid transfer protein/seed storage helical domain-containing protein</fullName>
    </recommendedName>
</protein>
<reference evidence="11" key="1">
    <citation type="submission" date="2018-01" db="EMBL/GenBank/DDBJ databases">
        <authorList>
            <person name="Mao J.F."/>
        </authorList>
    </citation>
    <scope>NUCLEOTIDE SEQUENCE</scope>
    <source>
        <strain evidence="11">Huo1</strain>
        <tissue evidence="11">Leaf</tissue>
    </source>
</reference>
<evidence type="ECO:0000256" key="5">
    <source>
        <dbReference type="ARBA" id="ARBA00022729"/>
    </source>
</evidence>
<comment type="similarity">
    <text evidence="2">Belongs to the plant LTP family.</text>
</comment>
<evidence type="ECO:0000256" key="7">
    <source>
        <dbReference type="ARBA" id="ARBA00023180"/>
    </source>
</evidence>
<evidence type="ECO:0000256" key="1">
    <source>
        <dbReference type="ARBA" id="ARBA00004609"/>
    </source>
</evidence>
<dbReference type="InterPro" id="IPR036312">
    <property type="entry name" value="Bifun_inhib/LTP/seed_sf"/>
</dbReference>
<dbReference type="SUPFAM" id="SSF47699">
    <property type="entry name" value="Bifunctional inhibitor/lipid-transfer protein/seed storage 2S albumin"/>
    <property type="match status" value="1"/>
</dbReference>
<proteinExistence type="inferred from homology"/>
<keyword evidence="12" id="KW-1185">Reference proteome</keyword>
<feature type="signal peptide" evidence="9">
    <location>
        <begin position="1"/>
        <end position="24"/>
    </location>
</feature>
<dbReference type="PANTHER" id="PTHR33044">
    <property type="entry name" value="BIFUNCTIONAL INHIBITOR/LIPID-TRANSFER PROTEIN/SEED STORAGE 2S ALBUMIN SUPERFAMILY PROTEIN-RELATED"/>
    <property type="match status" value="1"/>
</dbReference>
<evidence type="ECO:0000256" key="4">
    <source>
        <dbReference type="ARBA" id="ARBA00022622"/>
    </source>
</evidence>
<keyword evidence="4" id="KW-0336">GPI-anchor</keyword>
<dbReference type="InterPro" id="IPR016140">
    <property type="entry name" value="Bifunc_inhib/LTP/seed_store"/>
</dbReference>
<dbReference type="CDD" id="cd00010">
    <property type="entry name" value="AAI_LTSS"/>
    <property type="match status" value="1"/>
</dbReference>
<keyword evidence="5 9" id="KW-0732">Signal</keyword>
<evidence type="ECO:0000256" key="3">
    <source>
        <dbReference type="ARBA" id="ARBA00022475"/>
    </source>
</evidence>
<comment type="subcellular location">
    <subcellularLocation>
        <location evidence="1">Cell membrane</location>
        <topology evidence="1">Lipid-anchor</topology>
        <topology evidence="1">GPI-anchor</topology>
    </subcellularLocation>
</comment>
<evidence type="ECO:0000313" key="11">
    <source>
        <dbReference type="EMBL" id="KAG6404095.1"/>
    </source>
</evidence>
<dbReference type="EMBL" id="PNBA02000013">
    <property type="protein sequence ID" value="KAG6404095.1"/>
    <property type="molecule type" value="Genomic_DNA"/>
</dbReference>
<comment type="caution">
    <text evidence="11">The sequence shown here is derived from an EMBL/GenBank/DDBJ whole genome shotgun (WGS) entry which is preliminary data.</text>
</comment>
<dbReference type="Proteomes" id="UP000298416">
    <property type="component" value="Unassembled WGS sequence"/>
</dbReference>
<evidence type="ECO:0000256" key="6">
    <source>
        <dbReference type="ARBA" id="ARBA00023157"/>
    </source>
</evidence>
<evidence type="ECO:0000313" key="12">
    <source>
        <dbReference type="Proteomes" id="UP000298416"/>
    </source>
</evidence>
<keyword evidence="6" id="KW-1015">Disulfide bond</keyword>
<organism evidence="11">
    <name type="scientific">Salvia splendens</name>
    <name type="common">Scarlet sage</name>
    <dbReference type="NCBI Taxonomy" id="180675"/>
    <lineage>
        <taxon>Eukaryota</taxon>
        <taxon>Viridiplantae</taxon>
        <taxon>Streptophyta</taxon>
        <taxon>Embryophyta</taxon>
        <taxon>Tracheophyta</taxon>
        <taxon>Spermatophyta</taxon>
        <taxon>Magnoliopsida</taxon>
        <taxon>eudicotyledons</taxon>
        <taxon>Gunneridae</taxon>
        <taxon>Pentapetalae</taxon>
        <taxon>asterids</taxon>
        <taxon>lamiids</taxon>
        <taxon>Lamiales</taxon>
        <taxon>Lamiaceae</taxon>
        <taxon>Nepetoideae</taxon>
        <taxon>Mentheae</taxon>
        <taxon>Salviinae</taxon>
        <taxon>Salvia</taxon>
        <taxon>Salvia subgen. Calosphace</taxon>
        <taxon>core Calosphace</taxon>
    </lineage>
</organism>
<evidence type="ECO:0000256" key="8">
    <source>
        <dbReference type="ARBA" id="ARBA00023288"/>
    </source>
</evidence>
<dbReference type="GO" id="GO:0005886">
    <property type="term" value="C:plasma membrane"/>
    <property type="evidence" value="ECO:0007669"/>
    <property type="project" value="UniProtKB-SubCell"/>
</dbReference>
<dbReference type="AlphaFoldDB" id="A0A8X8WZQ9"/>
<keyword evidence="8" id="KW-0449">Lipoprotein</keyword>
<reference evidence="11" key="2">
    <citation type="submission" date="2020-08" db="EMBL/GenBank/DDBJ databases">
        <title>Plant Genome Project.</title>
        <authorList>
            <person name="Zhang R.-G."/>
        </authorList>
    </citation>
    <scope>NUCLEOTIDE SEQUENCE</scope>
    <source>
        <strain evidence="11">Huo1</strain>
        <tissue evidence="11">Leaf</tissue>
    </source>
</reference>
<evidence type="ECO:0000256" key="2">
    <source>
        <dbReference type="ARBA" id="ARBA00009748"/>
    </source>
</evidence>
<evidence type="ECO:0000259" key="10">
    <source>
        <dbReference type="Pfam" id="PF14368"/>
    </source>
</evidence>
<feature type="domain" description="Bifunctional inhibitor/plant lipid transfer protein/seed storage helical" evidence="10">
    <location>
        <begin position="19"/>
        <end position="107"/>
    </location>
</feature>
<dbReference type="Pfam" id="PF14368">
    <property type="entry name" value="LTP_2"/>
    <property type="match status" value="1"/>
</dbReference>